<keyword evidence="8" id="KW-1185">Reference proteome</keyword>
<dbReference type="HOGENOM" id="CLU_009024_0_0_1"/>
<evidence type="ECO:0000313" key="7">
    <source>
        <dbReference type="EMBL" id="CCA75742.1"/>
    </source>
</evidence>
<dbReference type="Proteomes" id="UP000007148">
    <property type="component" value="Unassembled WGS sequence"/>
</dbReference>
<keyword evidence="2" id="KW-0378">Hydrolase</keyword>
<feature type="compositionally biased region" description="Low complexity" evidence="4">
    <location>
        <begin position="1012"/>
        <end position="1021"/>
    </location>
</feature>
<keyword evidence="3" id="KW-0326">Glycosidase</keyword>
<dbReference type="InterPro" id="IPR013780">
    <property type="entry name" value="Glyco_hydro_b"/>
</dbReference>
<dbReference type="InterPro" id="IPR001547">
    <property type="entry name" value="Glyco_hydro_5"/>
</dbReference>
<dbReference type="InterPro" id="IPR041036">
    <property type="entry name" value="GH5_C"/>
</dbReference>
<dbReference type="PANTHER" id="PTHR31308:SF6">
    <property type="entry name" value="GLYCOSIDE HYDROLASE FAMILY 5 C-TERMINAL DOMAIN-CONTAINING PROTEIN"/>
    <property type="match status" value="1"/>
</dbReference>
<feature type="region of interest" description="Disordered" evidence="4">
    <location>
        <begin position="411"/>
        <end position="433"/>
    </location>
</feature>
<comment type="caution">
    <text evidence="7">The sequence shown here is derived from an EMBL/GenBank/DDBJ whole genome shotgun (WGS) entry which is preliminary data.</text>
</comment>
<dbReference type="Gene3D" id="3.20.20.80">
    <property type="entry name" value="Glycosidases"/>
    <property type="match status" value="2"/>
</dbReference>
<dbReference type="SUPFAM" id="SSF51445">
    <property type="entry name" value="(Trans)glycosidases"/>
    <property type="match status" value="1"/>
</dbReference>
<evidence type="ECO:0000259" key="5">
    <source>
        <dbReference type="Pfam" id="PF00150"/>
    </source>
</evidence>
<gene>
    <name evidence="7" type="ORF">PIIN_09732</name>
</gene>
<reference evidence="7 8" key="1">
    <citation type="journal article" date="2011" name="PLoS Pathog.">
        <title>Endophytic Life Strategies Decoded by Genome and Transcriptome Analyses of the Mutualistic Root Symbiont Piriformospora indica.</title>
        <authorList>
            <person name="Zuccaro A."/>
            <person name="Lahrmann U."/>
            <person name="Guldener U."/>
            <person name="Langen G."/>
            <person name="Pfiffi S."/>
            <person name="Biedenkopf D."/>
            <person name="Wong P."/>
            <person name="Samans B."/>
            <person name="Grimm C."/>
            <person name="Basiewicz M."/>
            <person name="Murat C."/>
            <person name="Martin F."/>
            <person name="Kogel K.H."/>
        </authorList>
    </citation>
    <scope>NUCLEOTIDE SEQUENCE [LARGE SCALE GENOMIC DNA]</scope>
    <source>
        <strain evidence="7 8">DSM 11827</strain>
    </source>
</reference>
<dbReference type="STRING" id="1109443.G4TWP9"/>
<evidence type="ECO:0000259" key="6">
    <source>
        <dbReference type="Pfam" id="PF18564"/>
    </source>
</evidence>
<feature type="domain" description="Glycoside hydrolase family 5" evidence="5">
    <location>
        <begin position="121"/>
        <end position="179"/>
    </location>
</feature>
<dbReference type="Pfam" id="PF18564">
    <property type="entry name" value="Glyco_hydro_5_C"/>
    <property type="match status" value="1"/>
</dbReference>
<evidence type="ECO:0000256" key="3">
    <source>
        <dbReference type="ARBA" id="ARBA00023295"/>
    </source>
</evidence>
<comment type="similarity">
    <text evidence="1">Belongs to the glycosyl hydrolase 5 (cellulase A) family.</text>
</comment>
<proteinExistence type="inferred from homology"/>
<dbReference type="GO" id="GO:0050295">
    <property type="term" value="F:steryl-beta-glucosidase activity"/>
    <property type="evidence" value="ECO:0007669"/>
    <property type="project" value="TreeGrafter"/>
</dbReference>
<evidence type="ECO:0000256" key="2">
    <source>
        <dbReference type="ARBA" id="ARBA00022801"/>
    </source>
</evidence>
<dbReference type="GO" id="GO:1904462">
    <property type="term" value="P:ergosteryl 3-beta-D-glucoside catabolic process"/>
    <property type="evidence" value="ECO:0007669"/>
    <property type="project" value="TreeGrafter"/>
</dbReference>
<organism evidence="7 8">
    <name type="scientific">Serendipita indica (strain DSM 11827)</name>
    <name type="common">Root endophyte fungus</name>
    <name type="synonym">Piriformospora indica</name>
    <dbReference type="NCBI Taxonomy" id="1109443"/>
    <lineage>
        <taxon>Eukaryota</taxon>
        <taxon>Fungi</taxon>
        <taxon>Dikarya</taxon>
        <taxon>Basidiomycota</taxon>
        <taxon>Agaricomycotina</taxon>
        <taxon>Agaricomycetes</taxon>
        <taxon>Sebacinales</taxon>
        <taxon>Serendipitaceae</taxon>
        <taxon>Serendipita</taxon>
    </lineage>
</organism>
<dbReference type="OrthoDB" id="9971853at2759"/>
<dbReference type="InterPro" id="IPR017853">
    <property type="entry name" value="GH"/>
</dbReference>
<evidence type="ECO:0008006" key="9">
    <source>
        <dbReference type="Google" id="ProtNLM"/>
    </source>
</evidence>
<evidence type="ECO:0000256" key="1">
    <source>
        <dbReference type="ARBA" id="ARBA00005641"/>
    </source>
</evidence>
<dbReference type="InParanoid" id="G4TWP9"/>
<dbReference type="AlphaFoldDB" id="G4TWP9"/>
<dbReference type="Gene3D" id="2.60.40.1180">
    <property type="entry name" value="Golgi alpha-mannosidase II"/>
    <property type="match status" value="1"/>
</dbReference>
<accession>G4TWP9</accession>
<protein>
    <recommendedName>
        <fullName evidence="9">Glycosyl hydrolase</fullName>
    </recommendedName>
</protein>
<dbReference type="EMBL" id="CAFZ01000511">
    <property type="protein sequence ID" value="CCA75742.1"/>
    <property type="molecule type" value="Genomic_DNA"/>
</dbReference>
<evidence type="ECO:0000256" key="4">
    <source>
        <dbReference type="SAM" id="MobiDB-lite"/>
    </source>
</evidence>
<dbReference type="eggNOG" id="ENOG502QPU8">
    <property type="taxonomic scope" value="Eukaryota"/>
</dbReference>
<sequence length="1089" mass="119925">MPRIPTTSPATGAPLPAHYIHTLDSNFVDQNSRVRILRGVNLCGSSKAPVGQPSWMLDGFWEAVEAGDGQSFIGRPLELTKDEIRRMNIPHHGPDGQQQQQPLRFDLGSLGDMGEADIHLARLRGWGFTLLRFVFTWEALEHAGPKQYDEEFIQHLVRILQRCKAHGFLVFLDPHQDVWSRFTGGSGAPYWTLIACGMNPRSLTATQAALLHNEYPAPAQPTPESFPAMIWGTNYSRLASQTLFTLFFAGRHFAPKCIIDGMNIQDYLQSHFINAVAHLGRRLREAGGLLDECVIGWDSINEPFEGMIGYEDLRRIAPQQALKKGSTPSPAQSFRLGMGIKQEDIEWWDFGSFGPRRNGSVDIDPNGVKLWVEPELADEVDGVNGRWGWTRSAEWKLGQCIWALHGVWDPSQSTPDGRSPPPAPGSTRAPQAPKDADILIPDYFLYKLTDDPTDEKFKVDFAEEYFRPHIKDYFAALRVHHPELIPFVQPPVFHPPPLLEEIDDDDPSSDILLGRGCFSTHYYDGLTLMTRHWNWFNADALGVLRGKYSSPVFAVKVGEKAIRKSIREQLGVLKGDALRMGAFPTVIGEIGIPMELDDKYSYGGRDGKGKGRGDYREQVKALDASLSAADGDNLLSYTTWTYCPDSSHKWGDGWNLEDLSLWSADDERKTGSISGLKKDVGLVRSNHAATAPRDEKHRVSAIVQAVEDDDTNTEDEQIRIDLPTLSSKGTELVGFQVSSKTLTLSDLVKPYSSPPVSLSTSLTLTDPTSSRATLPPSYAVATVHTESAHSLCFPNFTSAPRAFAFLTNGARAWKAFVRCYPLAVVGTPSGWEWDCTTATFEMKVRVGADDRAGFTDEDAIAAAETIVGEMVEQEVPTEIFVPLLHFARDDIVQRAFGIPVAEKREVRAGQAANTANGNPNAATAVPLLDDASTTSLPGPAVTADAYTTGGVPKNSISSNGDDSASRAKVQHAPEDGEEDMLDLDVSINGGRVSVDGQVLRWWYPIPTTFTAPPQSETTTTTDKTKEPQMGPDGKVEYTITIKRRGGAIDFKKLHVPENWVGMGPRTDFKKSQAGDNGRKAECYDGCVVQ</sequence>
<name>G4TWP9_SERID</name>
<feature type="region of interest" description="Disordered" evidence="4">
    <location>
        <begin position="933"/>
        <end position="980"/>
    </location>
</feature>
<evidence type="ECO:0000313" key="8">
    <source>
        <dbReference type="Proteomes" id="UP000007148"/>
    </source>
</evidence>
<dbReference type="GO" id="GO:0000272">
    <property type="term" value="P:polysaccharide catabolic process"/>
    <property type="evidence" value="ECO:0007669"/>
    <property type="project" value="InterPro"/>
</dbReference>
<dbReference type="Pfam" id="PF00150">
    <property type="entry name" value="Cellulase"/>
    <property type="match status" value="1"/>
</dbReference>
<dbReference type="InterPro" id="IPR052066">
    <property type="entry name" value="Glycosphingolipid_Hydrolases"/>
</dbReference>
<feature type="region of interest" description="Disordered" evidence="4">
    <location>
        <begin position="1012"/>
        <end position="1033"/>
    </location>
</feature>
<feature type="domain" description="Glycoside hydrolase family 5 C-terminal" evidence="6">
    <location>
        <begin position="818"/>
        <end position="888"/>
    </location>
</feature>
<dbReference type="PANTHER" id="PTHR31308">
    <property type="match status" value="1"/>
</dbReference>